<reference evidence="2 3" key="1">
    <citation type="journal article" date="2019" name="Sci. Rep.">
        <title>Evolutionary mechanism leading to the multi-cagA genotype in Helicobacter pylori.</title>
        <authorList>
            <person name="Su H."/>
            <person name="Tissera K."/>
            <person name="Jang S."/>
            <person name="Choi Y.H."/>
            <person name="Kim A."/>
            <person name="Cho Y.J."/>
            <person name="Li M."/>
            <person name="Gunawardhana N."/>
            <person name="Merrell D.S."/>
            <person name="Ge L."/>
            <person name="Cha J.H."/>
        </authorList>
    </citation>
    <scope>NUCLEOTIDE SEQUENCE [LARGE SCALE GENOMIC DNA]</scope>
    <source>
        <strain evidence="2 3">B140</strain>
    </source>
</reference>
<dbReference type="Proteomes" id="UP000320851">
    <property type="component" value="Chromosome"/>
</dbReference>
<organism evidence="2 3">
    <name type="scientific">Helicobacter pylori</name>
    <name type="common">Campylobacter pylori</name>
    <dbReference type="NCBI Taxonomy" id="210"/>
    <lineage>
        <taxon>Bacteria</taxon>
        <taxon>Pseudomonadati</taxon>
        <taxon>Campylobacterota</taxon>
        <taxon>Epsilonproteobacteria</taxon>
        <taxon>Campylobacterales</taxon>
        <taxon>Helicobacteraceae</taxon>
        <taxon>Helicobacter</taxon>
    </lineage>
</organism>
<evidence type="ECO:0008006" key="4">
    <source>
        <dbReference type="Google" id="ProtNLM"/>
    </source>
</evidence>
<feature type="compositionally biased region" description="Basic and acidic residues" evidence="1">
    <location>
        <begin position="118"/>
        <end position="127"/>
    </location>
</feature>
<accession>A0A518YGE7</accession>
<evidence type="ECO:0000256" key="1">
    <source>
        <dbReference type="SAM" id="MobiDB-lite"/>
    </source>
</evidence>
<name>A0A518YGE7_HELPX</name>
<dbReference type="AlphaFoldDB" id="A0A518YGE7"/>
<evidence type="ECO:0000313" key="3">
    <source>
        <dbReference type="Proteomes" id="UP000320851"/>
    </source>
</evidence>
<feature type="compositionally biased region" description="Polar residues" evidence="1">
    <location>
        <begin position="28"/>
        <end position="52"/>
    </location>
</feature>
<gene>
    <name evidence="2" type="ORF">CV728_06590</name>
</gene>
<feature type="region of interest" description="Disordered" evidence="1">
    <location>
        <begin position="27"/>
        <end position="57"/>
    </location>
</feature>
<feature type="region of interest" description="Disordered" evidence="1">
    <location>
        <begin position="87"/>
        <end position="127"/>
    </location>
</feature>
<dbReference type="EMBL" id="CP024948">
    <property type="protein sequence ID" value="QDY61147.1"/>
    <property type="molecule type" value="Genomic_DNA"/>
</dbReference>
<evidence type="ECO:0000313" key="2">
    <source>
        <dbReference type="EMBL" id="QDY61147.1"/>
    </source>
</evidence>
<sequence>MRQKHETATSFKELKELTQIMQALKASAKTSENAQMSEPTQEISLKPKSSAQAKKGCLNPTKKAFSERQITAFRDNSQESELTLKEHAESETHQANNANLRAKPSAKAFKPGLATHQENQKGGKNEA</sequence>
<proteinExistence type="predicted"/>
<protein>
    <recommendedName>
        <fullName evidence="4">Hac prophage II protein</fullName>
    </recommendedName>
</protein>
<dbReference type="RefSeq" id="WP_145817809.1">
    <property type="nucleotide sequence ID" value="NZ_CP024948.1"/>
</dbReference>